<dbReference type="EMBL" id="JBHUMM010000043">
    <property type="protein sequence ID" value="MFD2672998.1"/>
    <property type="molecule type" value="Genomic_DNA"/>
</dbReference>
<accession>A0ABW5RDB6</accession>
<keyword evidence="3" id="KW-1185">Reference proteome</keyword>
<keyword evidence="1" id="KW-0472">Membrane</keyword>
<sequence>MKLIRKVAPMLHYLAMLTMLIDHVGVVFFPEENLYRVIGRCAFPLYSWLLVQGYVHTRSRKKYAIRLLILACVSQLPFMLALNTGQLNVIFTLLLALIYLYVQDLRIQPLFKGLLAAAILLASILIPMDYGIYGIVLVLIYRYTSTQPWSLLGYHVLLNLLIWSLDFTHNYLQMFSLLGSGLIVWHTQMKRPALPHPLFKWVYRTFYPVHLLALYLLTLLLS</sequence>
<feature type="transmembrane region" description="Helical" evidence="1">
    <location>
        <begin position="86"/>
        <end position="102"/>
    </location>
</feature>
<keyword evidence="1" id="KW-0812">Transmembrane</keyword>
<comment type="caution">
    <text evidence="2">The sequence shown here is derived from an EMBL/GenBank/DDBJ whole genome shotgun (WGS) entry which is preliminary data.</text>
</comment>
<organism evidence="2 3">
    <name type="scientific">Marinicrinis sediminis</name>
    <dbReference type="NCBI Taxonomy" id="1652465"/>
    <lineage>
        <taxon>Bacteria</taxon>
        <taxon>Bacillati</taxon>
        <taxon>Bacillota</taxon>
        <taxon>Bacilli</taxon>
        <taxon>Bacillales</taxon>
        <taxon>Paenibacillaceae</taxon>
    </lineage>
</organism>
<evidence type="ECO:0000313" key="2">
    <source>
        <dbReference type="EMBL" id="MFD2672998.1"/>
    </source>
</evidence>
<name>A0ABW5RDB6_9BACL</name>
<dbReference type="RefSeq" id="WP_379930555.1">
    <property type="nucleotide sequence ID" value="NZ_JBHUMM010000043.1"/>
</dbReference>
<feature type="transmembrane region" description="Helical" evidence="1">
    <location>
        <begin position="114"/>
        <end position="141"/>
    </location>
</feature>
<feature type="transmembrane region" description="Helical" evidence="1">
    <location>
        <begin position="7"/>
        <end position="28"/>
    </location>
</feature>
<reference evidence="3" key="1">
    <citation type="journal article" date="2019" name="Int. J. Syst. Evol. Microbiol.">
        <title>The Global Catalogue of Microorganisms (GCM) 10K type strain sequencing project: providing services to taxonomists for standard genome sequencing and annotation.</title>
        <authorList>
            <consortium name="The Broad Institute Genomics Platform"/>
            <consortium name="The Broad Institute Genome Sequencing Center for Infectious Disease"/>
            <person name="Wu L."/>
            <person name="Ma J."/>
        </authorList>
    </citation>
    <scope>NUCLEOTIDE SEQUENCE [LARGE SCALE GENOMIC DNA]</scope>
    <source>
        <strain evidence="3">KCTC 33676</strain>
    </source>
</reference>
<feature type="transmembrane region" description="Helical" evidence="1">
    <location>
        <begin position="201"/>
        <end position="221"/>
    </location>
</feature>
<evidence type="ECO:0000256" key="1">
    <source>
        <dbReference type="SAM" id="Phobius"/>
    </source>
</evidence>
<keyword evidence="1" id="KW-1133">Transmembrane helix</keyword>
<feature type="transmembrane region" description="Helical" evidence="1">
    <location>
        <begin position="34"/>
        <end position="51"/>
    </location>
</feature>
<dbReference type="Pfam" id="PF05857">
    <property type="entry name" value="TraX"/>
    <property type="match status" value="1"/>
</dbReference>
<evidence type="ECO:0000313" key="3">
    <source>
        <dbReference type="Proteomes" id="UP001597497"/>
    </source>
</evidence>
<dbReference type="Proteomes" id="UP001597497">
    <property type="component" value="Unassembled WGS sequence"/>
</dbReference>
<proteinExistence type="predicted"/>
<feature type="transmembrane region" description="Helical" evidence="1">
    <location>
        <begin position="147"/>
        <end position="165"/>
    </location>
</feature>
<gene>
    <name evidence="2" type="ORF">ACFSUC_15620</name>
</gene>
<protein>
    <submittedName>
        <fullName evidence="2">TraX family protein</fullName>
    </submittedName>
</protein>
<dbReference type="InterPro" id="IPR008875">
    <property type="entry name" value="TraX"/>
</dbReference>